<proteinExistence type="predicted"/>
<dbReference type="AlphaFoldDB" id="A0AB34KCR6"/>
<evidence type="ECO:0000313" key="2">
    <source>
        <dbReference type="EMBL" id="KAL1530611.1"/>
    </source>
</evidence>
<organism evidence="2 3">
    <name type="scientific">Prymnesium parvum</name>
    <name type="common">Toxic golden alga</name>
    <dbReference type="NCBI Taxonomy" id="97485"/>
    <lineage>
        <taxon>Eukaryota</taxon>
        <taxon>Haptista</taxon>
        <taxon>Haptophyta</taxon>
        <taxon>Prymnesiophyceae</taxon>
        <taxon>Prymnesiales</taxon>
        <taxon>Prymnesiaceae</taxon>
        <taxon>Prymnesium</taxon>
    </lineage>
</organism>
<sequence>MKASASQATIQHDEPVLRRTASAGSLRVVRKLTQAGPTVEDAIRDSCLGVDQLLAQHARRRAAPATWVVRVMHQQEAQYKRILADALSALAHAREEATVARARLADAQDALVAPSVELRQLNDRYNESDLRRERAESEARVLHEALHQAEAKLRDAEARNAKGADEVLWLRRQLEMASSREKKAQVYGEDAQQHVAQLRADLDQVKDELAQKDDDLRRLSLQLEFYKREASESEGQKLRKEMRAQVAPGLIFAQLEAKLRIQQASVWAAVIKV</sequence>
<dbReference type="Proteomes" id="UP001515480">
    <property type="component" value="Unassembled WGS sequence"/>
</dbReference>
<dbReference type="EMBL" id="JBGBPQ010000001">
    <property type="protein sequence ID" value="KAL1530611.1"/>
    <property type="molecule type" value="Genomic_DNA"/>
</dbReference>
<feature type="coiled-coil region" evidence="1">
    <location>
        <begin position="90"/>
        <end position="236"/>
    </location>
</feature>
<evidence type="ECO:0000313" key="3">
    <source>
        <dbReference type="Proteomes" id="UP001515480"/>
    </source>
</evidence>
<name>A0AB34KCR6_PRYPA</name>
<comment type="caution">
    <text evidence="2">The sequence shown here is derived from an EMBL/GenBank/DDBJ whole genome shotgun (WGS) entry which is preliminary data.</text>
</comment>
<protein>
    <recommendedName>
        <fullName evidence="4">Centrosomal protein of 162 kDa</fullName>
    </recommendedName>
</protein>
<evidence type="ECO:0000256" key="1">
    <source>
        <dbReference type="SAM" id="Coils"/>
    </source>
</evidence>
<gene>
    <name evidence="2" type="ORF">AB1Y20_001511</name>
</gene>
<evidence type="ECO:0008006" key="4">
    <source>
        <dbReference type="Google" id="ProtNLM"/>
    </source>
</evidence>
<accession>A0AB34KCR6</accession>
<keyword evidence="1" id="KW-0175">Coiled coil</keyword>
<keyword evidence="3" id="KW-1185">Reference proteome</keyword>
<reference evidence="2 3" key="1">
    <citation type="journal article" date="2024" name="Science">
        <title>Giant polyketide synthase enzymes in the biosynthesis of giant marine polyether toxins.</title>
        <authorList>
            <person name="Fallon T.R."/>
            <person name="Shende V.V."/>
            <person name="Wierzbicki I.H."/>
            <person name="Pendleton A.L."/>
            <person name="Watervoot N.F."/>
            <person name="Auber R.P."/>
            <person name="Gonzalez D.J."/>
            <person name="Wisecaver J.H."/>
            <person name="Moore B.S."/>
        </authorList>
    </citation>
    <scope>NUCLEOTIDE SEQUENCE [LARGE SCALE GENOMIC DNA]</scope>
    <source>
        <strain evidence="2 3">12B1</strain>
    </source>
</reference>